<dbReference type="RefSeq" id="WP_039353303.1">
    <property type="nucleotide sequence ID" value="NZ_AP018359.1"/>
</dbReference>
<evidence type="ECO:0000313" key="10">
    <source>
        <dbReference type="Proteomes" id="UP001220209"/>
    </source>
</evidence>
<dbReference type="GO" id="GO:0000976">
    <property type="term" value="F:transcription cis-regulatory region binding"/>
    <property type="evidence" value="ECO:0007669"/>
    <property type="project" value="TreeGrafter"/>
</dbReference>
<evidence type="ECO:0000313" key="6">
    <source>
        <dbReference type="EMBL" id="MDN7565943.1"/>
    </source>
</evidence>
<dbReference type="PROSITE" id="PS50977">
    <property type="entry name" value="HTH_TETR_2"/>
    <property type="match status" value="1"/>
</dbReference>
<dbReference type="InterPro" id="IPR050109">
    <property type="entry name" value="HTH-type_TetR-like_transc_reg"/>
</dbReference>
<dbReference type="Proteomes" id="UP000611459">
    <property type="component" value="Unassembled WGS sequence"/>
</dbReference>
<dbReference type="GO" id="GO:0003700">
    <property type="term" value="F:DNA-binding transcription factor activity"/>
    <property type="evidence" value="ECO:0007669"/>
    <property type="project" value="TreeGrafter"/>
</dbReference>
<reference evidence="7 10" key="3">
    <citation type="submission" date="2021-12" db="EMBL/GenBank/DDBJ databases">
        <title>Genomic and phenotypic characterization of three Burkholderia contaminans isolates recovered from different sources.</title>
        <authorList>
            <person name="Lopez De Volder A."/>
            <person name="Fan Y."/>
            <person name="Nunvar J."/>
            <person name="Herrera T."/>
            <person name="Timp W."/>
            <person name="Degrossi J."/>
        </authorList>
    </citation>
    <scope>NUCLEOTIDE SEQUENCE [LARGE SCALE GENOMIC DNA]</scope>
    <source>
        <strain evidence="7 10">LMG 23361</strain>
    </source>
</reference>
<keyword evidence="8" id="KW-1185">Reference proteome</keyword>
<evidence type="ECO:0000259" key="3">
    <source>
        <dbReference type="PROSITE" id="PS50977"/>
    </source>
</evidence>
<dbReference type="Proteomes" id="UP001172109">
    <property type="component" value="Unassembled WGS sequence"/>
</dbReference>
<protein>
    <submittedName>
        <fullName evidence="6">TetR/AcrR family transcriptional regulator</fullName>
    </submittedName>
</protein>
<evidence type="ECO:0000313" key="7">
    <source>
        <dbReference type="EMBL" id="WFN22310.1"/>
    </source>
</evidence>
<evidence type="ECO:0000313" key="8">
    <source>
        <dbReference type="Proteomes" id="UP000664048"/>
    </source>
</evidence>
<dbReference type="PANTHER" id="PTHR30055">
    <property type="entry name" value="HTH-TYPE TRANSCRIPTIONAL REGULATOR RUTR"/>
    <property type="match status" value="1"/>
</dbReference>
<evidence type="ECO:0000313" key="4">
    <source>
        <dbReference type="EMBL" id="MBK1932738.1"/>
    </source>
</evidence>
<dbReference type="InterPro" id="IPR009057">
    <property type="entry name" value="Homeodomain-like_sf"/>
</dbReference>
<evidence type="ECO:0000256" key="2">
    <source>
        <dbReference type="PROSITE-ProRule" id="PRU00335"/>
    </source>
</evidence>
<organism evidence="6 9">
    <name type="scientific">Burkholderia contaminans</name>
    <dbReference type="NCBI Taxonomy" id="488447"/>
    <lineage>
        <taxon>Bacteria</taxon>
        <taxon>Pseudomonadati</taxon>
        <taxon>Pseudomonadota</taxon>
        <taxon>Betaproteobacteria</taxon>
        <taxon>Burkholderiales</taxon>
        <taxon>Burkholderiaceae</taxon>
        <taxon>Burkholderia</taxon>
        <taxon>Burkholderia cepacia complex</taxon>
    </lineage>
</organism>
<dbReference type="Pfam" id="PF00440">
    <property type="entry name" value="TetR_N"/>
    <property type="match status" value="1"/>
</dbReference>
<dbReference type="PANTHER" id="PTHR30055:SF231">
    <property type="entry name" value="TRANSCRIPTIONAL REGULATORY PROTEIN (PROBABLY DEOR-FAMILY)-RELATED"/>
    <property type="match status" value="1"/>
</dbReference>
<proteinExistence type="predicted"/>
<feature type="DNA-binding region" description="H-T-H motif" evidence="2">
    <location>
        <begin position="30"/>
        <end position="49"/>
    </location>
</feature>
<dbReference type="EMBL" id="JAGEMX010000011">
    <property type="protein sequence ID" value="MBO1833355.1"/>
    <property type="molecule type" value="Genomic_DNA"/>
</dbReference>
<dbReference type="AlphaFoldDB" id="A0A1E3FJA2"/>
<dbReference type="OrthoDB" id="5242433at2"/>
<dbReference type="EMBL" id="CP090642">
    <property type="protein sequence ID" value="WFN22310.1"/>
    <property type="molecule type" value="Genomic_DNA"/>
</dbReference>
<reference evidence="4" key="1">
    <citation type="submission" date="2021-01" db="EMBL/GenBank/DDBJ databases">
        <title>Outbreak of Burkholderia contaminns endophthalmitis traced to a clinical ventilation system.</title>
        <authorList>
            <person name="Lipuma J."/>
            <person name="Spilker T."/>
            <person name="Kratholm J."/>
        </authorList>
    </citation>
    <scope>NUCLEOTIDE SEQUENCE</scope>
    <source>
        <strain evidence="4">HI4954</strain>
    </source>
</reference>
<dbReference type="InterPro" id="IPR001647">
    <property type="entry name" value="HTH_TetR"/>
</dbReference>
<name>A0A1E3FJA2_9BURK</name>
<dbReference type="Gene3D" id="1.10.357.10">
    <property type="entry name" value="Tetracycline Repressor, domain 2"/>
    <property type="match status" value="1"/>
</dbReference>
<feature type="domain" description="HTH tetR-type" evidence="3">
    <location>
        <begin position="7"/>
        <end position="67"/>
    </location>
</feature>
<evidence type="ECO:0000256" key="1">
    <source>
        <dbReference type="ARBA" id="ARBA00023125"/>
    </source>
</evidence>
<reference evidence="5 8" key="2">
    <citation type="submission" date="2021-03" db="EMBL/GenBank/DDBJ databases">
        <title>Clinical course, treatment and visual outcome of an outbreak of Burkholderia contaminans endophthalmitis following cataract surgery.</title>
        <authorList>
            <person name="Lind C."/>
            <person name="Olsen K."/>
            <person name="Angelsen N.K."/>
            <person name="Krefting E.A."/>
            <person name="Fossen K."/>
            <person name="Gravningen K."/>
            <person name="Depoorter E."/>
            <person name="Vandamme P."/>
            <person name="Bertelsen G."/>
        </authorList>
    </citation>
    <scope>NUCLEOTIDE SEQUENCE [LARGE SCALE GENOMIC DNA]</scope>
    <source>
        <strain evidence="5 8">51242556</strain>
    </source>
</reference>
<keyword evidence="1 2" id="KW-0238">DNA-binding</keyword>
<accession>A0A1E3FJA2</accession>
<dbReference type="GeneID" id="93194618"/>
<sequence>MTRVRAALRRQDFVDAAVEVIAAHGVAGATTRRIAEAASCPLASLHYVFHTKDDLFDAVYESLFDLLAANALADREFHSFGELAGWQLRKNAEWLVQHPSYARAQSELIQWAERHRPDFALKTYVETIERTIAYLGKCAPQVNRDAIESVARMSIILIDGLLNSWQGDTNIRELRANLDSASSALEAFATSLSSSTVQA</sequence>
<reference evidence="6" key="4">
    <citation type="submission" date="2023-07" db="EMBL/GenBank/DDBJ databases">
        <title>A collection of bacterial strains from the Burkholderia cepacia Research Laboratory and Repository.</title>
        <authorList>
            <person name="Lipuma J."/>
            <person name="Spilker T."/>
            <person name="Caverly L."/>
        </authorList>
    </citation>
    <scope>NUCLEOTIDE SEQUENCE</scope>
    <source>
        <strain evidence="6">AU44979</strain>
    </source>
</reference>
<dbReference type="EMBL" id="JAUJQS010000010">
    <property type="protein sequence ID" value="MDN7565943.1"/>
    <property type="molecule type" value="Genomic_DNA"/>
</dbReference>
<dbReference type="SUPFAM" id="SSF46689">
    <property type="entry name" value="Homeodomain-like"/>
    <property type="match status" value="1"/>
</dbReference>
<dbReference type="Proteomes" id="UP001220209">
    <property type="component" value="Chromosome 3"/>
</dbReference>
<evidence type="ECO:0000313" key="9">
    <source>
        <dbReference type="Proteomes" id="UP001172109"/>
    </source>
</evidence>
<evidence type="ECO:0000313" key="5">
    <source>
        <dbReference type="EMBL" id="MBO1833355.1"/>
    </source>
</evidence>
<dbReference type="EMBL" id="JAENIB010000010">
    <property type="protein sequence ID" value="MBK1932738.1"/>
    <property type="molecule type" value="Genomic_DNA"/>
</dbReference>
<dbReference type="Proteomes" id="UP000664048">
    <property type="component" value="Unassembled WGS sequence"/>
</dbReference>
<gene>
    <name evidence="5" type="ORF">J4M89_28595</name>
    <name evidence="4" type="ORF">JIN94_22895</name>
    <name evidence="7" type="ORF">LXE91_37090</name>
    <name evidence="6" type="ORF">QZM56_15645</name>
</gene>